<dbReference type="AlphaFoldDB" id="A0AAU9FIX5"/>
<organism evidence="2 3">
    <name type="scientific">Drosophila madeirensis</name>
    <name type="common">Fruit fly</name>
    <dbReference type="NCBI Taxonomy" id="30013"/>
    <lineage>
        <taxon>Eukaryota</taxon>
        <taxon>Metazoa</taxon>
        <taxon>Ecdysozoa</taxon>
        <taxon>Arthropoda</taxon>
        <taxon>Hexapoda</taxon>
        <taxon>Insecta</taxon>
        <taxon>Pterygota</taxon>
        <taxon>Neoptera</taxon>
        <taxon>Endopterygota</taxon>
        <taxon>Diptera</taxon>
        <taxon>Brachycera</taxon>
        <taxon>Muscomorpha</taxon>
        <taxon>Ephydroidea</taxon>
        <taxon>Drosophilidae</taxon>
        <taxon>Drosophila</taxon>
        <taxon>Sophophora</taxon>
    </lineage>
</organism>
<evidence type="ECO:0000313" key="2">
    <source>
        <dbReference type="EMBL" id="BFF95610.1"/>
    </source>
</evidence>
<protein>
    <recommendedName>
        <fullName evidence="4">Protein MIS12 homolog</fullName>
    </recommendedName>
</protein>
<sequence>MDFHDSTYDTKFFGFTAEQITAIREREVKIMISQAVENTIEKIETPATSKLLDAQKDEVIRRMEDSTIKNMKPLRELDKKYFRIPPHVLLVPDFHLEQQYTPLDEEEKNAQLKELELRFRENLITLAKLEAEASHYESVANIVQQETIEHKKIYANVPSINGYKLT</sequence>
<keyword evidence="1" id="KW-0175">Coiled coil</keyword>
<keyword evidence="3" id="KW-1185">Reference proteome</keyword>
<evidence type="ECO:0008006" key="4">
    <source>
        <dbReference type="Google" id="ProtNLM"/>
    </source>
</evidence>
<dbReference type="EMBL" id="AP029264">
    <property type="protein sequence ID" value="BFF95610.1"/>
    <property type="molecule type" value="Genomic_DNA"/>
</dbReference>
<dbReference type="Proteomes" id="UP001500889">
    <property type="component" value="Chromosome U"/>
</dbReference>
<evidence type="ECO:0000256" key="1">
    <source>
        <dbReference type="SAM" id="Coils"/>
    </source>
</evidence>
<accession>A0AAU9FIX5</accession>
<feature type="coiled-coil region" evidence="1">
    <location>
        <begin position="112"/>
        <end position="146"/>
    </location>
</feature>
<gene>
    <name evidence="2" type="ORF">DMAD_12975</name>
</gene>
<evidence type="ECO:0000313" key="3">
    <source>
        <dbReference type="Proteomes" id="UP001500889"/>
    </source>
</evidence>
<proteinExistence type="predicted"/>
<reference evidence="2 3" key="1">
    <citation type="submission" date="2024-02" db="EMBL/GenBank/DDBJ databases">
        <title>A chromosome-level genome assembly of Drosophila madeirensis, a fruit fly species endemic to Madeira island.</title>
        <authorList>
            <person name="Tomihara K."/>
            <person name="Llopart A."/>
            <person name="Yamamoto D."/>
        </authorList>
    </citation>
    <scope>NUCLEOTIDE SEQUENCE [LARGE SCALE GENOMIC DNA]</scope>
    <source>
        <strain evidence="2 3">RF1</strain>
    </source>
</reference>
<name>A0AAU9FIX5_DROMD</name>